<protein>
    <submittedName>
        <fullName evidence="2">Amino acid/amide ABC transportersubstrate-binding protein HAAT family</fullName>
    </submittedName>
</protein>
<keyword evidence="3" id="KW-1185">Reference proteome</keyword>
<accession>A0A5A7RH32</accession>
<reference evidence="3" key="1">
    <citation type="journal article" date="2019" name="Curr. Biol.">
        <title>Genome Sequence of Striga asiatica Provides Insight into the Evolution of Plant Parasitism.</title>
        <authorList>
            <person name="Yoshida S."/>
            <person name="Kim S."/>
            <person name="Wafula E.K."/>
            <person name="Tanskanen J."/>
            <person name="Kim Y.M."/>
            <person name="Honaas L."/>
            <person name="Yang Z."/>
            <person name="Spallek T."/>
            <person name="Conn C.E."/>
            <person name="Ichihashi Y."/>
            <person name="Cheong K."/>
            <person name="Cui S."/>
            <person name="Der J.P."/>
            <person name="Gundlach H."/>
            <person name="Jiao Y."/>
            <person name="Hori C."/>
            <person name="Ishida J.K."/>
            <person name="Kasahara H."/>
            <person name="Kiba T."/>
            <person name="Kim M.S."/>
            <person name="Koo N."/>
            <person name="Laohavisit A."/>
            <person name="Lee Y.H."/>
            <person name="Lumba S."/>
            <person name="McCourt P."/>
            <person name="Mortimer J.C."/>
            <person name="Mutuku J.M."/>
            <person name="Nomura T."/>
            <person name="Sasaki-Sekimoto Y."/>
            <person name="Seto Y."/>
            <person name="Wang Y."/>
            <person name="Wakatake T."/>
            <person name="Sakakibara H."/>
            <person name="Demura T."/>
            <person name="Yamaguchi S."/>
            <person name="Yoneyama K."/>
            <person name="Manabe R.I."/>
            <person name="Nelson D.C."/>
            <person name="Schulman A.H."/>
            <person name="Timko M.P."/>
            <person name="dePamphilis C.W."/>
            <person name="Choi D."/>
            <person name="Shirasu K."/>
        </authorList>
    </citation>
    <scope>NUCLEOTIDE SEQUENCE [LARGE SCALE GENOMIC DNA]</scope>
    <source>
        <strain evidence="3">cv. UVA1</strain>
    </source>
</reference>
<sequence length="174" mass="19181">MHAFGERFRTFDCTGPKSAALPVGHAAVELPHLSPRKPADLPHFPGAAAPLSHSQAAIPREEESAALLCITPIDQISGESRQFRRGRAKQFAGPFVAAEISDHPTDRATGHRSDRRPAFVIETRATRFQASPHGGDPSSDDRGKLFTSHVRRPEIDDQEQPFLGKQQRLRDHRG</sequence>
<feature type="compositionally biased region" description="Basic and acidic residues" evidence="1">
    <location>
        <begin position="100"/>
        <end position="117"/>
    </location>
</feature>
<evidence type="ECO:0000313" key="3">
    <source>
        <dbReference type="Proteomes" id="UP000325081"/>
    </source>
</evidence>
<feature type="region of interest" description="Disordered" evidence="1">
    <location>
        <begin position="95"/>
        <end position="174"/>
    </location>
</feature>
<organism evidence="2 3">
    <name type="scientific">Striga asiatica</name>
    <name type="common">Asiatic witchweed</name>
    <name type="synonym">Buchnera asiatica</name>
    <dbReference type="NCBI Taxonomy" id="4170"/>
    <lineage>
        <taxon>Eukaryota</taxon>
        <taxon>Viridiplantae</taxon>
        <taxon>Streptophyta</taxon>
        <taxon>Embryophyta</taxon>
        <taxon>Tracheophyta</taxon>
        <taxon>Spermatophyta</taxon>
        <taxon>Magnoliopsida</taxon>
        <taxon>eudicotyledons</taxon>
        <taxon>Gunneridae</taxon>
        <taxon>Pentapetalae</taxon>
        <taxon>asterids</taxon>
        <taxon>lamiids</taxon>
        <taxon>Lamiales</taxon>
        <taxon>Orobanchaceae</taxon>
        <taxon>Buchnereae</taxon>
        <taxon>Striga</taxon>
    </lineage>
</organism>
<name>A0A5A7RH32_STRAF</name>
<gene>
    <name evidence="2" type="ORF">STAS_34256</name>
</gene>
<evidence type="ECO:0000256" key="1">
    <source>
        <dbReference type="SAM" id="MobiDB-lite"/>
    </source>
</evidence>
<evidence type="ECO:0000313" key="2">
    <source>
        <dbReference type="EMBL" id="GER56525.1"/>
    </source>
</evidence>
<dbReference type="AlphaFoldDB" id="A0A5A7RH32"/>
<dbReference type="EMBL" id="BKCP01012736">
    <property type="protein sequence ID" value="GER56525.1"/>
    <property type="molecule type" value="Genomic_DNA"/>
</dbReference>
<comment type="caution">
    <text evidence="2">The sequence shown here is derived from an EMBL/GenBank/DDBJ whole genome shotgun (WGS) entry which is preliminary data.</text>
</comment>
<proteinExistence type="predicted"/>
<dbReference type="Proteomes" id="UP000325081">
    <property type="component" value="Unassembled WGS sequence"/>
</dbReference>